<evidence type="ECO:0000313" key="2">
    <source>
        <dbReference type="Proteomes" id="UP001055879"/>
    </source>
</evidence>
<reference evidence="2" key="1">
    <citation type="journal article" date="2022" name="Mol. Ecol. Resour.">
        <title>The genomes of chicory, endive, great burdock and yacon provide insights into Asteraceae palaeo-polyploidization history and plant inulin production.</title>
        <authorList>
            <person name="Fan W."/>
            <person name="Wang S."/>
            <person name="Wang H."/>
            <person name="Wang A."/>
            <person name="Jiang F."/>
            <person name="Liu H."/>
            <person name="Zhao H."/>
            <person name="Xu D."/>
            <person name="Zhang Y."/>
        </authorList>
    </citation>
    <scope>NUCLEOTIDE SEQUENCE [LARGE SCALE GENOMIC DNA]</scope>
    <source>
        <strain evidence="2">cv. Niubang</strain>
    </source>
</reference>
<proteinExistence type="predicted"/>
<accession>A0ACB9DPN8</accession>
<gene>
    <name evidence="1" type="ORF">L6452_11929</name>
</gene>
<comment type="caution">
    <text evidence="1">The sequence shown here is derived from an EMBL/GenBank/DDBJ whole genome shotgun (WGS) entry which is preliminary data.</text>
</comment>
<reference evidence="1 2" key="2">
    <citation type="journal article" date="2022" name="Mol. Ecol. Resour.">
        <title>The genomes of chicory, endive, great burdock and yacon provide insights into Asteraceae paleo-polyploidization history and plant inulin production.</title>
        <authorList>
            <person name="Fan W."/>
            <person name="Wang S."/>
            <person name="Wang H."/>
            <person name="Wang A."/>
            <person name="Jiang F."/>
            <person name="Liu H."/>
            <person name="Zhao H."/>
            <person name="Xu D."/>
            <person name="Zhang Y."/>
        </authorList>
    </citation>
    <scope>NUCLEOTIDE SEQUENCE [LARGE SCALE GENOMIC DNA]</scope>
    <source>
        <strain evidence="2">cv. Niubang</strain>
    </source>
</reference>
<keyword evidence="2" id="KW-1185">Reference proteome</keyword>
<dbReference type="Proteomes" id="UP001055879">
    <property type="component" value="Linkage Group LG03"/>
</dbReference>
<dbReference type="EMBL" id="CM042049">
    <property type="protein sequence ID" value="KAI3748674.1"/>
    <property type="molecule type" value="Genomic_DNA"/>
</dbReference>
<evidence type="ECO:0000313" key="1">
    <source>
        <dbReference type="EMBL" id="KAI3748674.1"/>
    </source>
</evidence>
<sequence>MESEMMNDFDPFFGQGIDMGLEEDGTNEENVEPALVDEGNMIDDVEVDMTNLKDFDSESDSDFESTRKKKLRELV</sequence>
<protein>
    <submittedName>
        <fullName evidence="1">Uncharacterized protein</fullName>
    </submittedName>
</protein>
<name>A0ACB9DPN8_ARCLA</name>
<organism evidence="1 2">
    <name type="scientific">Arctium lappa</name>
    <name type="common">Greater burdock</name>
    <name type="synonym">Lappa major</name>
    <dbReference type="NCBI Taxonomy" id="4217"/>
    <lineage>
        <taxon>Eukaryota</taxon>
        <taxon>Viridiplantae</taxon>
        <taxon>Streptophyta</taxon>
        <taxon>Embryophyta</taxon>
        <taxon>Tracheophyta</taxon>
        <taxon>Spermatophyta</taxon>
        <taxon>Magnoliopsida</taxon>
        <taxon>eudicotyledons</taxon>
        <taxon>Gunneridae</taxon>
        <taxon>Pentapetalae</taxon>
        <taxon>asterids</taxon>
        <taxon>campanulids</taxon>
        <taxon>Asterales</taxon>
        <taxon>Asteraceae</taxon>
        <taxon>Carduoideae</taxon>
        <taxon>Cardueae</taxon>
        <taxon>Arctiinae</taxon>
        <taxon>Arctium</taxon>
    </lineage>
</organism>